<dbReference type="Pfam" id="PF08501">
    <property type="entry name" value="Shikimate_dh_N"/>
    <property type="match status" value="1"/>
</dbReference>
<dbReference type="InterPro" id="IPR041121">
    <property type="entry name" value="SDH_C"/>
</dbReference>
<feature type="domain" description="SDH C-terminal" evidence="2">
    <location>
        <begin position="302"/>
        <end position="331"/>
    </location>
</feature>
<gene>
    <name evidence="3" type="ORF">ASPCAL04304</name>
</gene>
<dbReference type="SUPFAM" id="SSF53223">
    <property type="entry name" value="Aminoacid dehydrogenase-like, N-terminal domain"/>
    <property type="match status" value="1"/>
</dbReference>
<protein>
    <submittedName>
        <fullName evidence="3">Uncharacterized protein</fullName>
    </submittedName>
</protein>
<evidence type="ECO:0000259" key="2">
    <source>
        <dbReference type="Pfam" id="PF18317"/>
    </source>
</evidence>
<dbReference type="CDD" id="cd01065">
    <property type="entry name" value="NAD_bind_Shikimate_DH"/>
    <property type="match status" value="1"/>
</dbReference>
<dbReference type="InterPro" id="IPR013708">
    <property type="entry name" value="Shikimate_DH-bd_N"/>
</dbReference>
<dbReference type="GO" id="GO:0009423">
    <property type="term" value="P:chorismate biosynthetic process"/>
    <property type="evidence" value="ECO:0007669"/>
    <property type="project" value="TreeGrafter"/>
</dbReference>
<dbReference type="SUPFAM" id="SSF51735">
    <property type="entry name" value="NAD(P)-binding Rossmann-fold domains"/>
    <property type="match status" value="1"/>
</dbReference>
<dbReference type="GO" id="GO:0004764">
    <property type="term" value="F:shikimate 3-dehydrogenase (NADP+) activity"/>
    <property type="evidence" value="ECO:0007669"/>
    <property type="project" value="InterPro"/>
</dbReference>
<dbReference type="InterPro" id="IPR022893">
    <property type="entry name" value="Shikimate_DH_fam"/>
</dbReference>
<dbReference type="EMBL" id="CDMC01000003">
    <property type="protein sequence ID" value="CEL03147.1"/>
    <property type="molecule type" value="Genomic_DNA"/>
</dbReference>
<dbReference type="Gene3D" id="3.40.50.720">
    <property type="entry name" value="NAD(P)-binding Rossmann-like Domain"/>
    <property type="match status" value="1"/>
</dbReference>
<evidence type="ECO:0000313" key="3">
    <source>
        <dbReference type="EMBL" id="CEL03147.1"/>
    </source>
</evidence>
<dbReference type="Proteomes" id="UP000054771">
    <property type="component" value="Unassembled WGS sequence"/>
</dbReference>
<accession>A0A0U5FUN7</accession>
<reference evidence="4" key="1">
    <citation type="journal article" date="2016" name="Genome Announc.">
        <title>Draft genome sequences of fungus Aspergillus calidoustus.</title>
        <authorList>
            <person name="Horn F."/>
            <person name="Linde J."/>
            <person name="Mattern D.J."/>
            <person name="Walther G."/>
            <person name="Guthke R."/>
            <person name="Scherlach K."/>
            <person name="Martin K."/>
            <person name="Brakhage A.A."/>
            <person name="Petzke L."/>
            <person name="Valiante V."/>
        </authorList>
    </citation>
    <scope>NUCLEOTIDE SEQUENCE [LARGE SCALE GENOMIC DNA]</scope>
    <source>
        <strain evidence="4">SF006504</strain>
    </source>
</reference>
<feature type="domain" description="Shikimate dehydrogenase substrate binding N-terminal" evidence="1">
    <location>
        <begin position="25"/>
        <end position="106"/>
    </location>
</feature>
<dbReference type="Gene3D" id="3.40.50.10860">
    <property type="entry name" value="Leucine Dehydrogenase, chain A, domain 1"/>
    <property type="match status" value="1"/>
</dbReference>
<evidence type="ECO:0000313" key="4">
    <source>
        <dbReference type="Proteomes" id="UP000054771"/>
    </source>
</evidence>
<dbReference type="InterPro" id="IPR046346">
    <property type="entry name" value="Aminoacid_DH-like_N_sf"/>
</dbReference>
<dbReference type="AlphaFoldDB" id="A0A0U5FUN7"/>
<dbReference type="OMA" id="FEQYRLW"/>
<evidence type="ECO:0000259" key="1">
    <source>
        <dbReference type="Pfam" id="PF08501"/>
    </source>
</evidence>
<sequence length="349" mass="37176">MATATEPSPSPSTLTQTPPSKQFYIFGRTLSSSISPTIHNTAFRHHNLPYTYSIHESETMGDVAHLIRDNPTFGGASVTMPHKLQAYTVCDRLSETARVIGAVNTLVVSEIEDAVAEAGGKKKKRVITGDNTDWSGLYAILARYFAATGTAAAPATATVTATPVQPSTRASAPAPRGTIGLVIGAGGASRAALYAMYKAGVSTIYLINRTRATAEKVQADFRALFPINIVADLGDLPRAPDVVIGTVPAETTTEGQFALLFRAEAETGKPKKGLCIDMSYKPAQTPLLNAAKGSRVWVTVNGVEVLLAQGFEQYRLWTGMEAPKDKVIQVVTEKMGESARVDRGSFGML</sequence>
<keyword evidence="4" id="KW-1185">Reference proteome</keyword>
<dbReference type="Pfam" id="PF18317">
    <property type="entry name" value="SDH_C"/>
    <property type="match status" value="1"/>
</dbReference>
<dbReference type="PANTHER" id="PTHR21089">
    <property type="entry name" value="SHIKIMATE DEHYDROGENASE"/>
    <property type="match status" value="1"/>
</dbReference>
<organism evidence="3 4">
    <name type="scientific">Aspergillus calidoustus</name>
    <dbReference type="NCBI Taxonomy" id="454130"/>
    <lineage>
        <taxon>Eukaryota</taxon>
        <taxon>Fungi</taxon>
        <taxon>Dikarya</taxon>
        <taxon>Ascomycota</taxon>
        <taxon>Pezizomycotina</taxon>
        <taxon>Eurotiomycetes</taxon>
        <taxon>Eurotiomycetidae</taxon>
        <taxon>Eurotiales</taxon>
        <taxon>Aspergillaceae</taxon>
        <taxon>Aspergillus</taxon>
        <taxon>Aspergillus subgen. Nidulantes</taxon>
    </lineage>
</organism>
<name>A0A0U5FUN7_ASPCI</name>
<dbReference type="InterPro" id="IPR036291">
    <property type="entry name" value="NAD(P)-bd_dom_sf"/>
</dbReference>
<dbReference type="GO" id="GO:0019632">
    <property type="term" value="P:shikimate metabolic process"/>
    <property type="evidence" value="ECO:0007669"/>
    <property type="project" value="TreeGrafter"/>
</dbReference>
<dbReference type="OrthoDB" id="204377at2759"/>
<dbReference type="PANTHER" id="PTHR21089:SF26">
    <property type="entry name" value="AROM POLYPEPTIDE, PUTATIVE-RELATED"/>
    <property type="match status" value="1"/>
</dbReference>
<proteinExistence type="predicted"/>
<dbReference type="STRING" id="454130.A0A0U5FUN7"/>